<feature type="transmembrane region" description="Helical" evidence="1">
    <location>
        <begin position="50"/>
        <end position="73"/>
    </location>
</feature>
<name>A0A5D0NNQ2_9ACTN</name>
<comment type="caution">
    <text evidence="2">The sequence shown here is derived from an EMBL/GenBank/DDBJ whole genome shotgun (WGS) entry which is preliminary data.</text>
</comment>
<evidence type="ECO:0000256" key="1">
    <source>
        <dbReference type="SAM" id="Phobius"/>
    </source>
</evidence>
<organism evidence="2 3">
    <name type="scientific">Actinomadura chibensis</name>
    <dbReference type="NCBI Taxonomy" id="392828"/>
    <lineage>
        <taxon>Bacteria</taxon>
        <taxon>Bacillati</taxon>
        <taxon>Actinomycetota</taxon>
        <taxon>Actinomycetes</taxon>
        <taxon>Streptosporangiales</taxon>
        <taxon>Thermomonosporaceae</taxon>
        <taxon>Actinomadura</taxon>
    </lineage>
</organism>
<accession>A0A5D0NNQ2</accession>
<sequence length="131" mass="14581">MAKREWLVHPVPVERPEHGHQDTRVQCSACGRTLTVRVSSLARARRRQQLFRGLTVGSLAAAVLCALLMIPAGEALRPFLFGGAGLGVVFAFAFYMRLGVEDGVSVRWPTLTRMRGHQLRWPPGTPSRLHR</sequence>
<feature type="transmembrane region" description="Helical" evidence="1">
    <location>
        <begin position="79"/>
        <end position="98"/>
    </location>
</feature>
<protein>
    <submittedName>
        <fullName evidence="2">Uncharacterized protein</fullName>
    </submittedName>
</protein>
<evidence type="ECO:0000313" key="2">
    <source>
        <dbReference type="EMBL" id="TYB46136.1"/>
    </source>
</evidence>
<gene>
    <name evidence="2" type="ORF">FXF69_12630</name>
</gene>
<proteinExistence type="predicted"/>
<dbReference type="RefSeq" id="WP_148344276.1">
    <property type="nucleotide sequence ID" value="NZ_VSFG01000002.1"/>
</dbReference>
<dbReference type="AlphaFoldDB" id="A0A5D0NNQ2"/>
<evidence type="ECO:0000313" key="3">
    <source>
        <dbReference type="Proteomes" id="UP000323380"/>
    </source>
</evidence>
<keyword evidence="3" id="KW-1185">Reference proteome</keyword>
<dbReference type="Proteomes" id="UP000323380">
    <property type="component" value="Unassembled WGS sequence"/>
</dbReference>
<reference evidence="2 3" key="1">
    <citation type="submission" date="2019-08" db="EMBL/GenBank/DDBJ databases">
        <title>Actinomadura sp. nov. CYP1-5 isolated from mountain soil.</title>
        <authorList>
            <person name="Songsumanus A."/>
            <person name="Kuncharoen N."/>
            <person name="Kudo T."/>
            <person name="Yuki M."/>
            <person name="Igarashi Y."/>
            <person name="Tanasupawat S."/>
        </authorList>
    </citation>
    <scope>NUCLEOTIDE SEQUENCE [LARGE SCALE GENOMIC DNA]</scope>
    <source>
        <strain evidence="2 3">JCM 14158</strain>
    </source>
</reference>
<dbReference type="EMBL" id="VSFG01000002">
    <property type="protein sequence ID" value="TYB46136.1"/>
    <property type="molecule type" value="Genomic_DNA"/>
</dbReference>
<keyword evidence="1" id="KW-1133">Transmembrane helix</keyword>
<keyword evidence="1" id="KW-0812">Transmembrane</keyword>
<keyword evidence="1" id="KW-0472">Membrane</keyword>